<dbReference type="Proteomes" id="UP000789901">
    <property type="component" value="Unassembled WGS sequence"/>
</dbReference>
<dbReference type="EMBL" id="CAJVQB010004926">
    <property type="protein sequence ID" value="CAG8649170.1"/>
    <property type="molecule type" value="Genomic_DNA"/>
</dbReference>
<organism evidence="1 2">
    <name type="scientific">Gigaspora margarita</name>
    <dbReference type="NCBI Taxonomy" id="4874"/>
    <lineage>
        <taxon>Eukaryota</taxon>
        <taxon>Fungi</taxon>
        <taxon>Fungi incertae sedis</taxon>
        <taxon>Mucoromycota</taxon>
        <taxon>Glomeromycotina</taxon>
        <taxon>Glomeromycetes</taxon>
        <taxon>Diversisporales</taxon>
        <taxon>Gigasporaceae</taxon>
        <taxon>Gigaspora</taxon>
    </lineage>
</organism>
<keyword evidence="2" id="KW-1185">Reference proteome</keyword>
<comment type="caution">
    <text evidence="1">The sequence shown here is derived from an EMBL/GenBank/DDBJ whole genome shotgun (WGS) entry which is preliminary data.</text>
</comment>
<evidence type="ECO:0000313" key="1">
    <source>
        <dbReference type="EMBL" id="CAG8649170.1"/>
    </source>
</evidence>
<gene>
    <name evidence="1" type="ORF">GMARGA_LOCUS9262</name>
</gene>
<proteinExistence type="predicted"/>
<evidence type="ECO:0000313" key="2">
    <source>
        <dbReference type="Proteomes" id="UP000789901"/>
    </source>
</evidence>
<reference evidence="1 2" key="1">
    <citation type="submission" date="2021-06" db="EMBL/GenBank/DDBJ databases">
        <authorList>
            <person name="Kallberg Y."/>
            <person name="Tangrot J."/>
            <person name="Rosling A."/>
        </authorList>
    </citation>
    <scope>NUCLEOTIDE SEQUENCE [LARGE SCALE GENOMIC DNA]</scope>
    <source>
        <strain evidence="1 2">120-4 pot B 10/14</strain>
    </source>
</reference>
<name>A0ABN7UPW7_GIGMA</name>
<sequence>MCLSFGISRQSRSIKRQNKATFLSLPQYKLATDLFSKAINPNSLTFLSGDERGTTLQQYIEMGGNYANGPIGPKLKAILKSLGIRFMIHLQMPN</sequence>
<protein>
    <submittedName>
        <fullName evidence="1">39559_t:CDS:1</fullName>
    </submittedName>
</protein>
<accession>A0ABN7UPW7</accession>